<accession>A0ACC2N7R4</accession>
<dbReference type="Proteomes" id="UP001239111">
    <property type="component" value="Chromosome 4"/>
</dbReference>
<keyword evidence="2" id="KW-1185">Reference proteome</keyword>
<comment type="caution">
    <text evidence="1">The sequence shown here is derived from an EMBL/GenBank/DDBJ whole genome shotgun (WGS) entry which is preliminary data.</text>
</comment>
<evidence type="ECO:0000313" key="1">
    <source>
        <dbReference type="EMBL" id="KAJ8666372.1"/>
    </source>
</evidence>
<sequence>MRDVVTLFRRPRYEEMLMELGGTRLQMYSETRFCYLMKTILTILENLHRLRVIARMENVVIPDNVQAILHSLPFQRWLESTREALNPICRLINICQGPRVSIARASQEWTHVRQAFIEMNRPELNELIDNRLGILIHRRTLHIGSLANMLHPTYQGRQLSAQQRQVAERYLREHFGDGIVEELRHYFNNIGQYERLAAGFEHDPAPF</sequence>
<dbReference type="EMBL" id="CM056744">
    <property type="protein sequence ID" value="KAJ8666372.1"/>
    <property type="molecule type" value="Genomic_DNA"/>
</dbReference>
<organism evidence="1 2">
    <name type="scientific">Eretmocerus hayati</name>
    <dbReference type="NCBI Taxonomy" id="131215"/>
    <lineage>
        <taxon>Eukaryota</taxon>
        <taxon>Metazoa</taxon>
        <taxon>Ecdysozoa</taxon>
        <taxon>Arthropoda</taxon>
        <taxon>Hexapoda</taxon>
        <taxon>Insecta</taxon>
        <taxon>Pterygota</taxon>
        <taxon>Neoptera</taxon>
        <taxon>Endopterygota</taxon>
        <taxon>Hymenoptera</taxon>
        <taxon>Apocrita</taxon>
        <taxon>Proctotrupomorpha</taxon>
        <taxon>Chalcidoidea</taxon>
        <taxon>Aphelinidae</taxon>
        <taxon>Aphelininae</taxon>
        <taxon>Eretmocerus</taxon>
    </lineage>
</organism>
<gene>
    <name evidence="1" type="ORF">QAD02_008034</name>
</gene>
<protein>
    <submittedName>
        <fullName evidence="1">Uncharacterized protein</fullName>
    </submittedName>
</protein>
<name>A0ACC2N7R4_9HYME</name>
<reference evidence="1" key="1">
    <citation type="submission" date="2023-04" db="EMBL/GenBank/DDBJ databases">
        <title>A chromosome-level genome assembly of the parasitoid wasp Eretmocerus hayati.</title>
        <authorList>
            <person name="Zhong Y."/>
            <person name="Liu S."/>
            <person name="Liu Y."/>
        </authorList>
    </citation>
    <scope>NUCLEOTIDE SEQUENCE</scope>
    <source>
        <strain evidence="1">ZJU_SS_LIU_2023</strain>
    </source>
</reference>
<evidence type="ECO:0000313" key="2">
    <source>
        <dbReference type="Proteomes" id="UP001239111"/>
    </source>
</evidence>
<proteinExistence type="predicted"/>